<dbReference type="Pfam" id="PF00395">
    <property type="entry name" value="SLH"/>
    <property type="match status" value="3"/>
</dbReference>
<dbReference type="InterPro" id="IPR013830">
    <property type="entry name" value="SGNH_hydro"/>
</dbReference>
<dbReference type="InterPro" id="IPR003961">
    <property type="entry name" value="FN3_dom"/>
</dbReference>
<dbReference type="AlphaFoldDB" id="F9DUI7"/>
<dbReference type="InterPro" id="IPR013783">
    <property type="entry name" value="Ig-like_fold"/>
</dbReference>
<dbReference type="InterPro" id="IPR051465">
    <property type="entry name" value="Cell_Envelope_Struct_Comp"/>
</dbReference>
<dbReference type="OrthoDB" id="1815486at2"/>
<evidence type="ECO:0000313" key="4">
    <source>
        <dbReference type="Proteomes" id="UP000005316"/>
    </source>
</evidence>
<evidence type="ECO:0000259" key="1">
    <source>
        <dbReference type="PROSITE" id="PS50853"/>
    </source>
</evidence>
<dbReference type="InterPro" id="IPR036514">
    <property type="entry name" value="SGNH_hydro_sf"/>
</dbReference>
<feature type="domain" description="SLH" evidence="2">
    <location>
        <begin position="443"/>
        <end position="502"/>
    </location>
</feature>
<dbReference type="InterPro" id="IPR001119">
    <property type="entry name" value="SLH_dom"/>
</dbReference>
<feature type="domain" description="SLH" evidence="2">
    <location>
        <begin position="379"/>
        <end position="442"/>
    </location>
</feature>
<proteinExistence type="predicted"/>
<dbReference type="SUPFAM" id="SSF52266">
    <property type="entry name" value="SGNH hydrolase"/>
    <property type="match status" value="1"/>
</dbReference>
<dbReference type="Pfam" id="PF00041">
    <property type="entry name" value="fn3"/>
    <property type="match status" value="1"/>
</dbReference>
<organism evidence="3 4">
    <name type="scientific">Sporosarcina newyorkensis 2681</name>
    <dbReference type="NCBI Taxonomy" id="1027292"/>
    <lineage>
        <taxon>Bacteria</taxon>
        <taxon>Bacillati</taxon>
        <taxon>Bacillota</taxon>
        <taxon>Bacilli</taxon>
        <taxon>Bacillales</taxon>
        <taxon>Caryophanaceae</taxon>
        <taxon>Sporosarcina</taxon>
    </lineage>
</organism>
<reference evidence="3 4" key="1">
    <citation type="submission" date="2011-04" db="EMBL/GenBank/DDBJ databases">
        <authorList>
            <person name="Muzny D."/>
            <person name="Qin X."/>
            <person name="Deng J."/>
            <person name="Jiang H."/>
            <person name="Liu Y."/>
            <person name="Qu J."/>
            <person name="Song X.-Z."/>
            <person name="Zhang L."/>
            <person name="Thornton R."/>
            <person name="Coyle M."/>
            <person name="Francisco L."/>
            <person name="Jackson L."/>
            <person name="Javaid M."/>
            <person name="Korchina V."/>
            <person name="Kovar C."/>
            <person name="Mata R."/>
            <person name="Mathew T."/>
            <person name="Ngo R."/>
            <person name="Nguyen L."/>
            <person name="Nguyen N."/>
            <person name="Okwuonu G."/>
            <person name="Ongeri F."/>
            <person name="Pham C."/>
            <person name="Simmons D."/>
            <person name="Wilczek-Boney K."/>
            <person name="Hale W."/>
            <person name="Jakkamsetti A."/>
            <person name="Pham P."/>
            <person name="Ruth R."/>
            <person name="San Lucas F."/>
            <person name="Warren J."/>
            <person name="Zhang J."/>
            <person name="Zhao Z."/>
            <person name="Zhou C."/>
            <person name="Zhu D."/>
            <person name="Lee S."/>
            <person name="Bess C."/>
            <person name="Blankenburg K."/>
            <person name="Forbes L."/>
            <person name="Fu Q."/>
            <person name="Gubbala S."/>
            <person name="Hirani K."/>
            <person name="Jayaseelan J.C."/>
            <person name="Lara F."/>
            <person name="Munidasa M."/>
            <person name="Palculict T."/>
            <person name="Patil S."/>
            <person name="Pu L.-L."/>
            <person name="Saada N."/>
            <person name="Tang L."/>
            <person name="Weissenberger G."/>
            <person name="Zhu Y."/>
            <person name="Hemphill L."/>
            <person name="Shang Y."/>
            <person name="Youmans B."/>
            <person name="Ayvaz T."/>
            <person name="Ross M."/>
            <person name="Santibanez J."/>
            <person name="Aqrawi P."/>
            <person name="Gross S."/>
            <person name="Joshi V."/>
            <person name="Fowler G."/>
            <person name="Nazareth L."/>
            <person name="Reid J."/>
            <person name="Worley K."/>
            <person name="Petrosino J."/>
            <person name="Highlander S."/>
            <person name="Gibbs R."/>
        </authorList>
    </citation>
    <scope>NUCLEOTIDE SEQUENCE [LARGE SCALE GENOMIC DNA]</scope>
    <source>
        <strain evidence="3 4">2681</strain>
    </source>
</reference>
<accession>F9DUI7</accession>
<gene>
    <name evidence="3" type="ORF">HMPREF9372_2468</name>
</gene>
<dbReference type="PROSITE" id="PS51272">
    <property type="entry name" value="SLH"/>
    <property type="match status" value="3"/>
</dbReference>
<comment type="caution">
    <text evidence="3">The sequence shown here is derived from an EMBL/GenBank/DDBJ whole genome shotgun (WGS) entry which is preliminary data.</text>
</comment>
<dbReference type="eggNOG" id="COG2755">
    <property type="taxonomic scope" value="Bacteria"/>
</dbReference>
<dbReference type="HOGENOM" id="CLU_505078_0_0_9"/>
<dbReference type="Gene3D" id="3.40.50.1110">
    <property type="entry name" value="SGNH hydrolase"/>
    <property type="match status" value="1"/>
</dbReference>
<evidence type="ECO:0000259" key="2">
    <source>
        <dbReference type="PROSITE" id="PS51272"/>
    </source>
</evidence>
<dbReference type="InterPro" id="IPR036116">
    <property type="entry name" value="FN3_sf"/>
</dbReference>
<dbReference type="CDD" id="cd00063">
    <property type="entry name" value="FN3"/>
    <property type="match status" value="1"/>
</dbReference>
<dbReference type="EMBL" id="AFPZ01000073">
    <property type="protein sequence ID" value="EGQ24621.1"/>
    <property type="molecule type" value="Genomic_DNA"/>
</dbReference>
<sequence length="562" mass="61561">MIEIKIIRKLKVVDVLKKKSWGHLLLAFALLLQLAVPPLQTVAAEPEKSPTWIAPINYLALGDSLAFGINSTGEPGKGYVDFLAEELAKQEVLQTSNKGFSFPGYTSSNVLEDLQTDISKPVIGTGSQDKTAALHQSIKEADLITLTAGANDVLPYFKFDESTGKPDFDLEEIQAAMTKVGGNIQQILAKIYQLNPEAQVYVMGYYNSFLHMPAELQPQIAQLVKGLNGAIQGGMQGTPAKFVQTDELIAKDFSKYLPNPKNIHLSEAGYQVVAGAFQESLMNNYPWFPKDVLTAEAKDQSTVVLNWGPVIDTGMIMTYQVYNGDKMVGEVMGPVLTYEIDDLQPDKEYQFSIQAVDQHGKKSMHTIKTSYTLEKVPVEPPVTFKDISNHWAKDVIELAAEKGIVGGYSDHTFRPDKSLTRAQATSIIVRALDLKPKSNNMPFDDLAYYADSTKADIQAAYDHGLINGVNGQFMPNQSISRAQLALLLSRTYEATTGKPFTPTIAAPFKDIQNFAKETQGAIAGLYQLNIATGDQGKFMPNAPTTRAHAAKMIVNSLEAIGQ</sequence>
<dbReference type="PANTHER" id="PTHR43308">
    <property type="entry name" value="OUTER MEMBRANE PROTEIN ALPHA-RELATED"/>
    <property type="match status" value="1"/>
</dbReference>
<name>F9DUI7_9BACL</name>
<dbReference type="Proteomes" id="UP000005316">
    <property type="component" value="Unassembled WGS sequence"/>
</dbReference>
<protein>
    <submittedName>
        <fullName evidence="3">S-layer protein</fullName>
    </submittedName>
</protein>
<dbReference type="Gene3D" id="2.60.40.10">
    <property type="entry name" value="Immunoglobulins"/>
    <property type="match status" value="1"/>
</dbReference>
<dbReference type="SMART" id="SM00060">
    <property type="entry name" value="FN3"/>
    <property type="match status" value="1"/>
</dbReference>
<feature type="domain" description="Fibronectin type-III" evidence="1">
    <location>
        <begin position="289"/>
        <end position="375"/>
    </location>
</feature>
<evidence type="ECO:0000313" key="3">
    <source>
        <dbReference type="EMBL" id="EGQ24621.1"/>
    </source>
</evidence>
<dbReference type="SUPFAM" id="SSF49265">
    <property type="entry name" value="Fibronectin type III"/>
    <property type="match status" value="1"/>
</dbReference>
<dbReference type="Pfam" id="PF13472">
    <property type="entry name" value="Lipase_GDSL_2"/>
    <property type="match status" value="1"/>
</dbReference>
<dbReference type="STRING" id="759851.SAMN04244570_0078"/>
<dbReference type="PROSITE" id="PS50853">
    <property type="entry name" value="FN3"/>
    <property type="match status" value="1"/>
</dbReference>
<dbReference type="PANTHER" id="PTHR43308:SF5">
    <property type="entry name" value="S-LAYER PROTEIN _ PEPTIDOGLYCAN ENDO-BETA-N-ACETYLGLUCOSAMINIDASE"/>
    <property type="match status" value="1"/>
</dbReference>
<feature type="domain" description="SLH" evidence="2">
    <location>
        <begin position="505"/>
        <end position="562"/>
    </location>
</feature>